<feature type="region of interest" description="Disordered" evidence="1">
    <location>
        <begin position="226"/>
        <end position="250"/>
    </location>
</feature>
<dbReference type="EMBL" id="JACOFW010000005">
    <property type="protein sequence ID" value="MBC3806999.1"/>
    <property type="molecule type" value="Genomic_DNA"/>
</dbReference>
<gene>
    <name evidence="2" type="ORF">H8K52_06525</name>
</gene>
<protein>
    <submittedName>
        <fullName evidence="2">Uncharacterized protein</fullName>
    </submittedName>
</protein>
<name>A0ABR6X3S7_9BURK</name>
<keyword evidence="3" id="KW-1185">Reference proteome</keyword>
<organism evidence="2 3">
    <name type="scientific">Undibacterium seohonense</name>
    <dbReference type="NCBI Taxonomy" id="1344950"/>
    <lineage>
        <taxon>Bacteria</taxon>
        <taxon>Pseudomonadati</taxon>
        <taxon>Pseudomonadota</taxon>
        <taxon>Betaproteobacteria</taxon>
        <taxon>Burkholderiales</taxon>
        <taxon>Oxalobacteraceae</taxon>
        <taxon>Undibacterium</taxon>
    </lineage>
</organism>
<proteinExistence type="predicted"/>
<evidence type="ECO:0000313" key="2">
    <source>
        <dbReference type="EMBL" id="MBC3806999.1"/>
    </source>
</evidence>
<accession>A0ABR6X3S7</accession>
<sequence>MAGAGLICLSTYFNLAHADGLIDLKAALARLQGQTPLKALVEAKTWNRQGEGKEAEETHGLASVSVEETPRGLQVLYSKDMLAKLESEERQKEADKKAKTPTLSALNEVNSSSLRPMISAAGGLSRSLEKANFKSEKMDAYNGKPARLLSFDLSMDKLGEKERKYMKKFDGQIHVWIASDGTPLASKTSQVVSGRAFVVISFEMKSEEEWVYATVGDRLVALKKESKNSGSGMGEKGEGKVTKTLQLQTL</sequence>
<evidence type="ECO:0000313" key="3">
    <source>
        <dbReference type="Proteomes" id="UP000648257"/>
    </source>
</evidence>
<evidence type="ECO:0000256" key="1">
    <source>
        <dbReference type="SAM" id="MobiDB-lite"/>
    </source>
</evidence>
<comment type="caution">
    <text evidence="2">The sequence shown here is derived from an EMBL/GenBank/DDBJ whole genome shotgun (WGS) entry which is preliminary data.</text>
</comment>
<reference evidence="2 3" key="1">
    <citation type="submission" date="2020-08" db="EMBL/GenBank/DDBJ databases">
        <title>Novel species isolated from subtropical streams in China.</title>
        <authorList>
            <person name="Lu H."/>
        </authorList>
    </citation>
    <scope>NUCLEOTIDE SEQUENCE [LARGE SCALE GENOMIC DNA]</scope>
    <source>
        <strain evidence="2 3">KACC 16656</strain>
    </source>
</reference>
<dbReference type="Proteomes" id="UP000648257">
    <property type="component" value="Unassembled WGS sequence"/>
</dbReference>